<protein>
    <submittedName>
        <fullName evidence="2">YfiR family protein</fullName>
    </submittedName>
</protein>
<feature type="signal peptide" evidence="1">
    <location>
        <begin position="1"/>
        <end position="19"/>
    </location>
</feature>
<dbReference type="RefSeq" id="WP_301198135.1">
    <property type="nucleotide sequence ID" value="NZ_JAPDPI010000006.1"/>
</dbReference>
<reference evidence="2" key="1">
    <citation type="submission" date="2022-10" db="EMBL/GenBank/DDBJ databases">
        <authorList>
            <person name="Yu W.X."/>
        </authorList>
    </citation>
    <scope>NUCLEOTIDE SEQUENCE</scope>
    <source>
        <strain evidence="2">D04</strain>
    </source>
</reference>
<gene>
    <name evidence="2" type="ORF">OM074_04695</name>
</gene>
<accession>A0AAE3MBY1</accession>
<comment type="caution">
    <text evidence="2">The sequence shown here is derived from an EMBL/GenBank/DDBJ whole genome shotgun (WGS) entry which is preliminary data.</text>
</comment>
<dbReference type="AlphaFoldDB" id="A0AAE3MBY1"/>
<name>A0AAE3MBY1_9BACT</name>
<dbReference type="EMBL" id="JAPDPI010000006">
    <property type="protein sequence ID" value="MCW3804913.1"/>
    <property type="molecule type" value="Genomic_DNA"/>
</dbReference>
<feature type="chain" id="PRO_5042276120" evidence="1">
    <location>
        <begin position="20"/>
        <end position="164"/>
    </location>
</feature>
<proteinExistence type="predicted"/>
<sequence length="164" mass="18552">MKKLLLIALALLLYQQVPAQNYKFQALFIFNIAQRIEWPSIANEFIIGVAGSNEIMQELENISTKRQLFGHKIKIVQLSTSNPKVDHCHLVYLGRSSSSKIDNMIPVIKNRPILLVGDKKGLKGAHINFLDTPGKIEFEVYPNSIKSQKLKVANSLYELGIVRH</sequence>
<evidence type="ECO:0000313" key="2">
    <source>
        <dbReference type="EMBL" id="MCW3804913.1"/>
    </source>
</evidence>
<keyword evidence="3" id="KW-1185">Reference proteome</keyword>
<keyword evidence="1" id="KW-0732">Signal</keyword>
<organism evidence="2 3">
    <name type="scientific">Plebeiibacterium marinum</name>
    <dbReference type="NCBI Taxonomy" id="2992111"/>
    <lineage>
        <taxon>Bacteria</taxon>
        <taxon>Pseudomonadati</taxon>
        <taxon>Bacteroidota</taxon>
        <taxon>Bacteroidia</taxon>
        <taxon>Marinilabiliales</taxon>
        <taxon>Marinilabiliaceae</taxon>
        <taxon>Plebeiibacterium</taxon>
    </lineage>
</organism>
<dbReference type="Pfam" id="PF13689">
    <property type="entry name" value="DUF4154"/>
    <property type="match status" value="1"/>
</dbReference>
<dbReference type="InterPro" id="IPR025293">
    <property type="entry name" value="YfiR/HmsC-like"/>
</dbReference>
<dbReference type="Proteomes" id="UP001207408">
    <property type="component" value="Unassembled WGS sequence"/>
</dbReference>
<evidence type="ECO:0000256" key="1">
    <source>
        <dbReference type="SAM" id="SignalP"/>
    </source>
</evidence>
<evidence type="ECO:0000313" key="3">
    <source>
        <dbReference type="Proteomes" id="UP001207408"/>
    </source>
</evidence>